<evidence type="ECO:0000259" key="3">
    <source>
        <dbReference type="PROSITE" id="PS50977"/>
    </source>
</evidence>
<dbReference type="OrthoDB" id="9790413at2"/>
<name>H1XYR4_CALAY</name>
<gene>
    <name evidence="4" type="primary">tetR</name>
    <name evidence="4" type="ORF">Cabys_3811</name>
    <name evidence="5" type="ORF">Calab_1308</name>
</gene>
<reference evidence="5 6" key="1">
    <citation type="submission" date="2011-09" db="EMBL/GenBank/DDBJ databases">
        <title>The permanent draft genome of Caldithrix abyssi DSM 13497.</title>
        <authorList>
            <consortium name="US DOE Joint Genome Institute (JGI-PGF)"/>
            <person name="Lucas S."/>
            <person name="Han J."/>
            <person name="Lapidus A."/>
            <person name="Bruce D."/>
            <person name="Goodwin L."/>
            <person name="Pitluck S."/>
            <person name="Peters L."/>
            <person name="Kyrpides N."/>
            <person name="Mavromatis K."/>
            <person name="Ivanova N."/>
            <person name="Mikhailova N."/>
            <person name="Chertkov O."/>
            <person name="Detter J.C."/>
            <person name="Tapia R."/>
            <person name="Han C."/>
            <person name="Land M."/>
            <person name="Hauser L."/>
            <person name="Markowitz V."/>
            <person name="Cheng J.-F."/>
            <person name="Hugenholtz P."/>
            <person name="Woyke T."/>
            <person name="Wu D."/>
            <person name="Spring S."/>
            <person name="Brambilla E."/>
            <person name="Klenk H.-P."/>
            <person name="Eisen J.A."/>
        </authorList>
    </citation>
    <scope>NUCLEOTIDE SEQUENCE [LARGE SCALE GENOMIC DNA]</scope>
    <source>
        <strain evidence="5 6">DSM 13497</strain>
    </source>
</reference>
<dbReference type="eggNOG" id="COG1309">
    <property type="taxonomic scope" value="Bacteria"/>
</dbReference>
<dbReference type="PROSITE" id="PS50977">
    <property type="entry name" value="HTH_TETR_2"/>
    <property type="match status" value="1"/>
</dbReference>
<evidence type="ECO:0000256" key="1">
    <source>
        <dbReference type="ARBA" id="ARBA00023125"/>
    </source>
</evidence>
<dbReference type="InParanoid" id="H1XYR4"/>
<dbReference type="GO" id="GO:0003677">
    <property type="term" value="F:DNA binding"/>
    <property type="evidence" value="ECO:0007669"/>
    <property type="project" value="UniProtKB-UniRule"/>
</dbReference>
<dbReference type="EMBL" id="CP018099">
    <property type="protein sequence ID" value="APF20556.1"/>
    <property type="molecule type" value="Genomic_DNA"/>
</dbReference>
<dbReference type="HOGENOM" id="CLU_069356_1_4_0"/>
<dbReference type="InterPro" id="IPR001647">
    <property type="entry name" value="HTH_TetR"/>
</dbReference>
<organism evidence="5 6">
    <name type="scientific">Caldithrix abyssi DSM 13497</name>
    <dbReference type="NCBI Taxonomy" id="880073"/>
    <lineage>
        <taxon>Bacteria</taxon>
        <taxon>Pseudomonadati</taxon>
        <taxon>Calditrichota</taxon>
        <taxon>Calditrichia</taxon>
        <taxon>Calditrichales</taxon>
        <taxon>Calditrichaceae</taxon>
        <taxon>Caldithrix</taxon>
    </lineage>
</organism>
<dbReference type="PRINTS" id="PR00455">
    <property type="entry name" value="HTHTETR"/>
</dbReference>
<reference evidence="4 7" key="2">
    <citation type="submission" date="2016-11" db="EMBL/GenBank/DDBJ databases">
        <title>Genomic analysis of Caldithrix abyssi and proposal of a novel bacterial phylum Caldithrichaeota.</title>
        <authorList>
            <person name="Kublanov I."/>
            <person name="Sigalova O."/>
            <person name="Gavrilov S."/>
            <person name="Lebedinsky A."/>
            <person name="Ivanova N."/>
            <person name="Daum C."/>
            <person name="Reddy T."/>
            <person name="Klenk H.P."/>
            <person name="Goker M."/>
            <person name="Reva O."/>
            <person name="Miroshnichenko M."/>
            <person name="Kyprides N."/>
            <person name="Woyke T."/>
            <person name="Gelfand M."/>
        </authorList>
    </citation>
    <scope>NUCLEOTIDE SEQUENCE [LARGE SCALE GENOMIC DNA]</scope>
    <source>
        <strain evidence="4 7">LF13</strain>
    </source>
</reference>
<evidence type="ECO:0000313" key="4">
    <source>
        <dbReference type="EMBL" id="APF20556.1"/>
    </source>
</evidence>
<keyword evidence="1 2" id="KW-0238">DNA-binding</keyword>
<proteinExistence type="predicted"/>
<dbReference type="SUPFAM" id="SSF48498">
    <property type="entry name" value="Tetracyclin repressor-like, C-terminal domain"/>
    <property type="match status" value="1"/>
</dbReference>
<accession>H1XYR4</accession>
<dbReference type="Pfam" id="PF00440">
    <property type="entry name" value="TetR_N"/>
    <property type="match status" value="1"/>
</dbReference>
<dbReference type="Gene3D" id="1.10.357.10">
    <property type="entry name" value="Tetracycline Repressor, domain 2"/>
    <property type="match status" value="1"/>
</dbReference>
<dbReference type="AlphaFoldDB" id="H1XYR4"/>
<feature type="DNA-binding region" description="H-T-H motif" evidence="2">
    <location>
        <begin position="29"/>
        <end position="48"/>
    </location>
</feature>
<dbReference type="SUPFAM" id="SSF46689">
    <property type="entry name" value="Homeodomain-like"/>
    <property type="match status" value="1"/>
</dbReference>
<feature type="domain" description="HTH tetR-type" evidence="3">
    <location>
        <begin position="6"/>
        <end position="66"/>
    </location>
</feature>
<dbReference type="PANTHER" id="PTHR30328">
    <property type="entry name" value="TRANSCRIPTIONAL REPRESSOR"/>
    <property type="match status" value="1"/>
</dbReference>
<dbReference type="EMBL" id="CM001402">
    <property type="protein sequence ID" value="EHO40933.1"/>
    <property type="molecule type" value="Genomic_DNA"/>
</dbReference>
<dbReference type="STRING" id="880073.Cabys_3811"/>
<evidence type="ECO:0000256" key="2">
    <source>
        <dbReference type="PROSITE-ProRule" id="PRU00335"/>
    </source>
</evidence>
<sequence length="212" mass="24746" precursor="true">MVETISQKEEQILQIAMQVFVEKGWHGARMQEIADRAGVNKAMLHYYFRSKDRLYAAVLEKLFLKFINSIGDSFIPGQTFAETLRIFLDRFHDHLLNNAHLPLFIARELSEGGSRARQVMEKIIAENRMHTPYAIINELKLAGERGEIMHIEQPVQFLLTLIGSCVYFFLAKPIIEPMFPEIDFNSSEFIEQRKQMIFEQLYYGIKKRETPS</sequence>
<dbReference type="KEGG" id="caby:Cabys_3811"/>
<protein>
    <submittedName>
        <fullName evidence="5">Regulatory protein TetR</fullName>
    </submittedName>
    <submittedName>
        <fullName evidence="4">Transcriptional regulator, TetR family</fullName>
    </submittedName>
</protein>
<dbReference type="InterPro" id="IPR036271">
    <property type="entry name" value="Tet_transcr_reg_TetR-rel_C_sf"/>
</dbReference>
<dbReference type="FunCoup" id="H1XYR4">
    <property type="interactions" value="17"/>
</dbReference>
<dbReference type="Proteomes" id="UP000004671">
    <property type="component" value="Chromosome"/>
</dbReference>
<dbReference type="RefSeq" id="WP_006928010.1">
    <property type="nucleotide sequence ID" value="NZ_CM001402.1"/>
</dbReference>
<keyword evidence="6" id="KW-1185">Reference proteome</keyword>
<dbReference type="PaxDb" id="880073-Calab_1308"/>
<dbReference type="PANTHER" id="PTHR30328:SF54">
    <property type="entry name" value="HTH-TYPE TRANSCRIPTIONAL REPRESSOR SCO4008"/>
    <property type="match status" value="1"/>
</dbReference>
<dbReference type="InterPro" id="IPR050109">
    <property type="entry name" value="HTH-type_TetR-like_transc_reg"/>
</dbReference>
<dbReference type="InterPro" id="IPR009057">
    <property type="entry name" value="Homeodomain-like_sf"/>
</dbReference>
<evidence type="ECO:0000313" key="7">
    <source>
        <dbReference type="Proteomes" id="UP000183868"/>
    </source>
</evidence>
<evidence type="ECO:0000313" key="5">
    <source>
        <dbReference type="EMBL" id="EHO40933.1"/>
    </source>
</evidence>
<dbReference type="Proteomes" id="UP000183868">
    <property type="component" value="Chromosome"/>
</dbReference>
<evidence type="ECO:0000313" key="6">
    <source>
        <dbReference type="Proteomes" id="UP000004671"/>
    </source>
</evidence>